<sequence length="12" mass="1391">MESTVGARERVR</sequence>
<dbReference type="Proteomes" id="UP000663824">
    <property type="component" value="Unassembled WGS sequence"/>
</dbReference>
<accession>A0A816R568</accession>
<dbReference type="EMBL" id="CAJNRE010007655">
    <property type="protein sequence ID" value="CAF2066835.1"/>
    <property type="molecule type" value="Genomic_DNA"/>
</dbReference>
<feature type="non-terminal residue" evidence="1">
    <location>
        <position position="12"/>
    </location>
</feature>
<organism evidence="1 4">
    <name type="scientific">Rotaria magnacalcarata</name>
    <dbReference type="NCBI Taxonomy" id="392030"/>
    <lineage>
        <taxon>Eukaryota</taxon>
        <taxon>Metazoa</taxon>
        <taxon>Spiralia</taxon>
        <taxon>Gnathifera</taxon>
        <taxon>Rotifera</taxon>
        <taxon>Eurotatoria</taxon>
        <taxon>Bdelloidea</taxon>
        <taxon>Philodinida</taxon>
        <taxon>Philodinidae</taxon>
        <taxon>Rotaria</taxon>
    </lineage>
</organism>
<gene>
    <name evidence="3" type="ORF">BYL167_LOCUS77047</name>
    <name evidence="1" type="ORF">MBJ925_LOCUS16006</name>
    <name evidence="2" type="ORF">SMN809_LOCUS57246</name>
</gene>
<reference evidence="1" key="1">
    <citation type="submission" date="2021-02" db="EMBL/GenBank/DDBJ databases">
        <authorList>
            <person name="Nowell W R."/>
        </authorList>
    </citation>
    <scope>NUCLEOTIDE SEQUENCE</scope>
</reference>
<protein>
    <submittedName>
        <fullName evidence="1">Uncharacterized protein</fullName>
    </submittedName>
</protein>
<name>A0A816R568_9BILA</name>
<evidence type="ECO:0000313" key="1">
    <source>
        <dbReference type="EMBL" id="CAF2066835.1"/>
    </source>
</evidence>
<evidence type="ECO:0000313" key="3">
    <source>
        <dbReference type="EMBL" id="CAF5170104.1"/>
    </source>
</evidence>
<dbReference type="Proteomes" id="UP000681967">
    <property type="component" value="Unassembled WGS sequence"/>
</dbReference>
<evidence type="ECO:0000313" key="4">
    <source>
        <dbReference type="Proteomes" id="UP000663824"/>
    </source>
</evidence>
<comment type="caution">
    <text evidence="1">The sequence shown here is derived from an EMBL/GenBank/DDBJ whole genome shotgun (WGS) entry which is preliminary data.</text>
</comment>
<dbReference type="EMBL" id="CAJOBH010279572">
    <property type="protein sequence ID" value="CAF5170104.1"/>
    <property type="molecule type" value="Genomic_DNA"/>
</dbReference>
<proteinExistence type="predicted"/>
<dbReference type="EMBL" id="CAJOBI010208634">
    <property type="protein sequence ID" value="CAF5012227.1"/>
    <property type="molecule type" value="Genomic_DNA"/>
</dbReference>
<dbReference type="Proteomes" id="UP000676336">
    <property type="component" value="Unassembled WGS sequence"/>
</dbReference>
<evidence type="ECO:0000313" key="2">
    <source>
        <dbReference type="EMBL" id="CAF5012227.1"/>
    </source>
</evidence>